<dbReference type="EMBL" id="CATNWA010014568">
    <property type="protein sequence ID" value="CAI9573451.1"/>
    <property type="molecule type" value="Genomic_DNA"/>
</dbReference>
<gene>
    <name evidence="4" type="ORF">SPARVUS_LOCUS7701731</name>
</gene>
<evidence type="ECO:0000256" key="3">
    <source>
        <dbReference type="ARBA" id="ARBA00022801"/>
    </source>
</evidence>
<dbReference type="InterPro" id="IPR051458">
    <property type="entry name" value="Cyt/Met_Dipeptidase"/>
</dbReference>
<proteinExistence type="predicted"/>
<dbReference type="Proteomes" id="UP001162483">
    <property type="component" value="Unassembled WGS sequence"/>
</dbReference>
<evidence type="ECO:0000313" key="5">
    <source>
        <dbReference type="Proteomes" id="UP001162483"/>
    </source>
</evidence>
<dbReference type="SUPFAM" id="SSF53187">
    <property type="entry name" value="Zn-dependent exopeptidases"/>
    <property type="match status" value="1"/>
</dbReference>
<evidence type="ECO:0000256" key="2">
    <source>
        <dbReference type="ARBA" id="ARBA00022723"/>
    </source>
</evidence>
<keyword evidence="3" id="KW-0378">Hydrolase</keyword>
<evidence type="ECO:0000256" key="1">
    <source>
        <dbReference type="ARBA" id="ARBA00022670"/>
    </source>
</evidence>
<protein>
    <recommendedName>
        <fullName evidence="6">Peptidase M20 dimerisation domain-containing protein</fullName>
    </recommendedName>
</protein>
<organism evidence="4 5">
    <name type="scientific">Staurois parvus</name>
    <dbReference type="NCBI Taxonomy" id="386267"/>
    <lineage>
        <taxon>Eukaryota</taxon>
        <taxon>Metazoa</taxon>
        <taxon>Chordata</taxon>
        <taxon>Craniata</taxon>
        <taxon>Vertebrata</taxon>
        <taxon>Euteleostomi</taxon>
        <taxon>Amphibia</taxon>
        <taxon>Batrachia</taxon>
        <taxon>Anura</taxon>
        <taxon>Neobatrachia</taxon>
        <taxon>Ranoidea</taxon>
        <taxon>Ranidae</taxon>
        <taxon>Staurois</taxon>
    </lineage>
</organism>
<comment type="caution">
    <text evidence="4">The sequence shown here is derived from an EMBL/GenBank/DDBJ whole genome shotgun (WGS) entry which is preliminary data.</text>
</comment>
<dbReference type="PANTHER" id="PTHR43270">
    <property type="entry name" value="BETA-ALA-HIS DIPEPTIDASE"/>
    <property type="match status" value="1"/>
</dbReference>
<evidence type="ECO:0000313" key="4">
    <source>
        <dbReference type="EMBL" id="CAI9573451.1"/>
    </source>
</evidence>
<accession>A0ABN9DQE5</accession>
<dbReference type="Gene3D" id="3.40.630.10">
    <property type="entry name" value="Zn peptidases"/>
    <property type="match status" value="1"/>
</dbReference>
<dbReference type="InterPro" id="IPR002933">
    <property type="entry name" value="Peptidase_M20"/>
</dbReference>
<name>A0ABN9DQE5_9NEOB</name>
<dbReference type="PANTHER" id="PTHR43270:SF16">
    <property type="entry name" value="BETA-ALA-HIS DIPEPTIDASE-LIKE"/>
    <property type="match status" value="1"/>
</dbReference>
<keyword evidence="1" id="KW-0645">Protease</keyword>
<sequence>MSDLIYLLGQLVDVEGKILIPGIYNDVLPLTEQEKELYKNLEFNLDDLKADTGAKQFLHETKEEILMYRWRYPSLSIHGIEGAFSGSGTKTVIPAKVIAKFSIRQVPNMNPSVVEKQVADYLESKFSERKSPNKMKLTMVIGAQPWLANMNAPLYVAAQKAVKKVFNIDADMIRAGGTIPIAKRLEEILGKPVMLLGIGGPDDAPHGQNEKISKYNYIEGTKLYGSFLQEIAKV</sequence>
<reference evidence="4" key="1">
    <citation type="submission" date="2023-05" db="EMBL/GenBank/DDBJ databases">
        <authorList>
            <person name="Stuckert A."/>
        </authorList>
    </citation>
    <scope>NUCLEOTIDE SEQUENCE</scope>
</reference>
<dbReference type="Gene3D" id="3.30.70.360">
    <property type="match status" value="1"/>
</dbReference>
<dbReference type="Pfam" id="PF01546">
    <property type="entry name" value="Peptidase_M20"/>
    <property type="match status" value="1"/>
</dbReference>
<keyword evidence="2" id="KW-0479">Metal-binding</keyword>
<evidence type="ECO:0008006" key="6">
    <source>
        <dbReference type="Google" id="ProtNLM"/>
    </source>
</evidence>
<keyword evidence="5" id="KW-1185">Reference proteome</keyword>